<feature type="domain" description="TAFII55 protein conserved region" evidence="1">
    <location>
        <begin position="18"/>
        <end position="167"/>
    </location>
</feature>
<keyword evidence="3" id="KW-1185">Reference proteome</keyword>
<dbReference type="Proteomes" id="UP000472277">
    <property type="component" value="Chromosome 3"/>
</dbReference>
<name>A0A674B603_SALTR</name>
<dbReference type="OMA" id="HDDAPHE"/>
<dbReference type="Ensembl" id="ENSSTUT00000070263.1">
    <property type="protein sequence ID" value="ENSSTUP00000066266.1"/>
    <property type="gene ID" value="ENSSTUG00000028984.1"/>
</dbReference>
<dbReference type="GO" id="GO:0006367">
    <property type="term" value="P:transcription initiation at RNA polymerase II promoter"/>
    <property type="evidence" value="ECO:0007669"/>
    <property type="project" value="InterPro"/>
</dbReference>
<dbReference type="AlphaFoldDB" id="A0A674B603"/>
<dbReference type="SMART" id="SM01370">
    <property type="entry name" value="TAFII55_N"/>
    <property type="match status" value="1"/>
</dbReference>
<dbReference type="InParanoid" id="A0A674B603"/>
<accession>A0A674B603</accession>
<reference evidence="2" key="1">
    <citation type="submission" date="2025-08" db="UniProtKB">
        <authorList>
            <consortium name="Ensembl"/>
        </authorList>
    </citation>
    <scope>IDENTIFICATION</scope>
</reference>
<evidence type="ECO:0000313" key="3">
    <source>
        <dbReference type="Proteomes" id="UP000472277"/>
    </source>
</evidence>
<sequence length="291" mass="33626">IGEGQFEKKNHDDAPHELESEFVLRLPTIRMEYKYASTIKRITQSSSMNLKDRFAIELHGRSKWTHPLLVDLSCILEFVKTVLLEDRKDALIEMLVCTLDGDLYPPLEEPTGTVDPKKKTVKDKVKDFVWNHGNLCTKFERNRLFYTESPDVEKVKRLLSTDAETVSVRWVVIAEDETKEADSKGRLVNLDSSDGILRVEMRNTLGSIQLLRNLCVLRKPDAVNGYSVPPPVVMEYQVQVDGVKAKLKETGARKKQQKDLLIMKVENQVQKHNRYQALLNEVIYQEERWSR</sequence>
<reference evidence="2" key="2">
    <citation type="submission" date="2025-09" db="UniProtKB">
        <authorList>
            <consortium name="Ensembl"/>
        </authorList>
    </citation>
    <scope>IDENTIFICATION</scope>
</reference>
<evidence type="ECO:0000259" key="1">
    <source>
        <dbReference type="SMART" id="SM01370"/>
    </source>
</evidence>
<dbReference type="Pfam" id="PF04658">
    <property type="entry name" value="TAFII55_N"/>
    <property type="match status" value="1"/>
</dbReference>
<dbReference type="GeneTree" id="ENSGT00940000160861"/>
<dbReference type="InterPro" id="IPR006751">
    <property type="entry name" value="TAFII55_prot_cons_reg"/>
</dbReference>
<protein>
    <submittedName>
        <fullName evidence="2">TAF7 RNA polymerase II, TATA box binding protein (TBP)-associated factor</fullName>
    </submittedName>
</protein>
<evidence type="ECO:0000313" key="2">
    <source>
        <dbReference type="Ensembl" id="ENSSTUP00000066266.1"/>
    </source>
</evidence>
<proteinExistence type="predicted"/>
<dbReference type="GO" id="GO:0005669">
    <property type="term" value="C:transcription factor TFIID complex"/>
    <property type="evidence" value="ECO:0007669"/>
    <property type="project" value="InterPro"/>
</dbReference>
<organism evidence="2 3">
    <name type="scientific">Salmo trutta</name>
    <name type="common">Brown trout</name>
    <dbReference type="NCBI Taxonomy" id="8032"/>
    <lineage>
        <taxon>Eukaryota</taxon>
        <taxon>Metazoa</taxon>
        <taxon>Chordata</taxon>
        <taxon>Craniata</taxon>
        <taxon>Vertebrata</taxon>
        <taxon>Euteleostomi</taxon>
        <taxon>Actinopterygii</taxon>
        <taxon>Neopterygii</taxon>
        <taxon>Teleostei</taxon>
        <taxon>Protacanthopterygii</taxon>
        <taxon>Salmoniformes</taxon>
        <taxon>Salmonidae</taxon>
        <taxon>Salmoninae</taxon>
        <taxon>Salmo</taxon>
    </lineage>
</organism>